<dbReference type="PANTHER" id="PTHR42973:SF13">
    <property type="entry name" value="FAD-BINDING PCMH-TYPE DOMAIN-CONTAINING PROTEIN"/>
    <property type="match status" value="1"/>
</dbReference>
<reference evidence="7 8" key="1">
    <citation type="submission" date="2020-03" db="EMBL/GenBank/DDBJ databases">
        <title>Draft Genome Sequence of Cudoniella acicularis.</title>
        <authorList>
            <person name="Buettner E."/>
            <person name="Kellner H."/>
        </authorList>
    </citation>
    <scope>NUCLEOTIDE SEQUENCE [LARGE SCALE GENOMIC DNA]</scope>
    <source>
        <strain evidence="7 8">DSM 108380</strain>
    </source>
</reference>
<dbReference type="InterPro" id="IPR016169">
    <property type="entry name" value="FAD-bd_PCMH_sub2"/>
</dbReference>
<evidence type="ECO:0000256" key="5">
    <source>
        <dbReference type="SAM" id="SignalP"/>
    </source>
</evidence>
<dbReference type="InterPro" id="IPR050416">
    <property type="entry name" value="FAD-linked_Oxidoreductase"/>
</dbReference>
<comment type="similarity">
    <text evidence="1">Belongs to the oxygen-dependent FAD-linked oxidoreductase family.</text>
</comment>
<dbReference type="PANTHER" id="PTHR42973">
    <property type="entry name" value="BINDING OXIDOREDUCTASE, PUTATIVE (AFU_ORTHOLOGUE AFUA_1G17690)-RELATED"/>
    <property type="match status" value="1"/>
</dbReference>
<organism evidence="7 8">
    <name type="scientific">Cudoniella acicularis</name>
    <dbReference type="NCBI Taxonomy" id="354080"/>
    <lineage>
        <taxon>Eukaryota</taxon>
        <taxon>Fungi</taxon>
        <taxon>Dikarya</taxon>
        <taxon>Ascomycota</taxon>
        <taxon>Pezizomycotina</taxon>
        <taxon>Leotiomycetes</taxon>
        <taxon>Helotiales</taxon>
        <taxon>Tricladiaceae</taxon>
        <taxon>Cudoniella</taxon>
    </lineage>
</organism>
<dbReference type="InterPro" id="IPR016166">
    <property type="entry name" value="FAD-bd_PCMH"/>
</dbReference>
<feature type="domain" description="FAD-binding PCMH-type" evidence="6">
    <location>
        <begin position="69"/>
        <end position="241"/>
    </location>
</feature>
<dbReference type="OrthoDB" id="2151789at2759"/>
<dbReference type="InterPro" id="IPR036318">
    <property type="entry name" value="FAD-bd_PCMH-like_sf"/>
</dbReference>
<dbReference type="EMBL" id="JAAMPI010001306">
    <property type="protein sequence ID" value="KAF4625739.1"/>
    <property type="molecule type" value="Genomic_DNA"/>
</dbReference>
<sequence length="522" mass="55949">MGINLHHFLLSALAMSVPLARTAAVSSANASAACQFISATGTETLTLQADALNPQWINAQSHYWNAGNADLYPACAVFPTSAEEVSQIVSILQNNTGVTFAVKSGGHNPNVGFSSVDGGVLISMSNLSSTVLSQDQTTVDIGPGARWVEVAEALDSSGVTVVSGRLGDVGVGGLTLGGGLSFLSAEYGLVCDNVVNYEVVLANASIVNANAFTNSDLYWALKGGGNQFGIVTKFTMKTHPIGQIWGGIRSYAATEAAAILNATQDFTVNYYKDPKAAVIVTGEITIENLLETFIVFFFYDGPSPPAGVFDEFNAIPFLTDGTKVQSYYDLINSGDSTNLYGLRYLIRATTLPNLPNANGKALYNYHYNEWRNYVLTEGVLHPGFIFSLAFQPMPFIIPGHSVAAGGNALGMNPAEGDRMWMEYDISWLTAAGDDSAYSMARSITATIDEYVKTTYAGIPNTHYGSGDLEVEEYNPIFMNDAMYDQKPLQSYENNGFAKLKAIQQSVDPSGLFPNRTGGFKFS</sequence>
<keyword evidence="4" id="KW-0560">Oxidoreductase</keyword>
<proteinExistence type="inferred from homology"/>
<evidence type="ECO:0000259" key="6">
    <source>
        <dbReference type="PROSITE" id="PS51387"/>
    </source>
</evidence>
<dbReference type="InterPro" id="IPR006094">
    <property type="entry name" value="Oxid_FAD_bind_N"/>
</dbReference>
<dbReference type="Pfam" id="PF01565">
    <property type="entry name" value="FAD_binding_4"/>
    <property type="match status" value="1"/>
</dbReference>
<dbReference type="Proteomes" id="UP000566819">
    <property type="component" value="Unassembled WGS sequence"/>
</dbReference>
<keyword evidence="8" id="KW-1185">Reference proteome</keyword>
<protein>
    <recommendedName>
        <fullName evidence="6">FAD-binding PCMH-type domain-containing protein</fullName>
    </recommendedName>
</protein>
<evidence type="ECO:0000256" key="2">
    <source>
        <dbReference type="ARBA" id="ARBA00022630"/>
    </source>
</evidence>
<evidence type="ECO:0000256" key="1">
    <source>
        <dbReference type="ARBA" id="ARBA00005466"/>
    </source>
</evidence>
<feature type="signal peptide" evidence="5">
    <location>
        <begin position="1"/>
        <end position="22"/>
    </location>
</feature>
<evidence type="ECO:0000313" key="7">
    <source>
        <dbReference type="EMBL" id="KAF4625739.1"/>
    </source>
</evidence>
<evidence type="ECO:0000256" key="4">
    <source>
        <dbReference type="ARBA" id="ARBA00023002"/>
    </source>
</evidence>
<feature type="chain" id="PRO_5034472915" description="FAD-binding PCMH-type domain-containing protein" evidence="5">
    <location>
        <begin position="23"/>
        <end position="522"/>
    </location>
</feature>
<gene>
    <name evidence="7" type="ORF">G7Y89_g12424</name>
</gene>
<accession>A0A8H4VZN6</accession>
<dbReference type="SUPFAM" id="SSF56176">
    <property type="entry name" value="FAD-binding/transporter-associated domain-like"/>
    <property type="match status" value="1"/>
</dbReference>
<keyword evidence="5" id="KW-0732">Signal</keyword>
<keyword evidence="3" id="KW-0274">FAD</keyword>
<dbReference type="GO" id="GO:0016491">
    <property type="term" value="F:oxidoreductase activity"/>
    <property type="evidence" value="ECO:0007669"/>
    <property type="project" value="UniProtKB-KW"/>
</dbReference>
<name>A0A8H4VZN6_9HELO</name>
<comment type="caution">
    <text evidence="7">The sequence shown here is derived from an EMBL/GenBank/DDBJ whole genome shotgun (WGS) entry which is preliminary data.</text>
</comment>
<dbReference type="PROSITE" id="PS51387">
    <property type="entry name" value="FAD_PCMH"/>
    <property type="match status" value="1"/>
</dbReference>
<evidence type="ECO:0000256" key="3">
    <source>
        <dbReference type="ARBA" id="ARBA00022827"/>
    </source>
</evidence>
<keyword evidence="2" id="KW-0285">Flavoprotein</keyword>
<dbReference type="Gene3D" id="3.30.465.10">
    <property type="match status" value="1"/>
</dbReference>
<dbReference type="GO" id="GO:0071949">
    <property type="term" value="F:FAD binding"/>
    <property type="evidence" value="ECO:0007669"/>
    <property type="project" value="InterPro"/>
</dbReference>
<evidence type="ECO:0000313" key="8">
    <source>
        <dbReference type="Proteomes" id="UP000566819"/>
    </source>
</evidence>
<dbReference type="AlphaFoldDB" id="A0A8H4VZN6"/>